<proteinExistence type="predicted"/>
<dbReference type="Pfam" id="PF00534">
    <property type="entry name" value="Glycos_transf_1"/>
    <property type="match status" value="1"/>
</dbReference>
<dbReference type="AlphaFoldDB" id="I1YKI9"/>
<reference evidence="3 4" key="1">
    <citation type="journal article" date="2012" name="J. Bacteriol.">
        <title>Complete genome sequences of Methylophaga sp. strain JAM1 and Methylophaga sp. strain JAM7.</title>
        <authorList>
            <person name="Villeneuve C."/>
            <person name="Martineau C."/>
            <person name="Mauffrey F."/>
            <person name="Villemur R."/>
        </authorList>
    </citation>
    <scope>NUCLEOTIDE SEQUENCE [LARGE SCALE GENOMIC DNA]</scope>
    <source>
        <strain evidence="3 4">JAM7</strain>
    </source>
</reference>
<feature type="region of interest" description="Disordered" evidence="1">
    <location>
        <begin position="58"/>
        <end position="78"/>
    </location>
</feature>
<dbReference type="GO" id="GO:0016757">
    <property type="term" value="F:glycosyltransferase activity"/>
    <property type="evidence" value="ECO:0007669"/>
    <property type="project" value="InterPro"/>
</dbReference>
<evidence type="ECO:0000259" key="2">
    <source>
        <dbReference type="Pfam" id="PF00534"/>
    </source>
</evidence>
<evidence type="ECO:0000256" key="1">
    <source>
        <dbReference type="SAM" id="MobiDB-lite"/>
    </source>
</evidence>
<dbReference type="PANTHER" id="PTHR46401:SF9">
    <property type="entry name" value="MANNOSYLTRANSFERASE A"/>
    <property type="match status" value="1"/>
</dbReference>
<dbReference type="PANTHER" id="PTHR46401">
    <property type="entry name" value="GLYCOSYLTRANSFERASE WBBK-RELATED"/>
    <property type="match status" value="1"/>
</dbReference>
<feature type="domain" description="Glycosyl transferase family 1" evidence="2">
    <location>
        <begin position="277"/>
        <end position="432"/>
    </location>
</feature>
<keyword evidence="4" id="KW-1185">Reference proteome</keyword>
<dbReference type="RefSeq" id="WP_014704851.1">
    <property type="nucleotide sequence ID" value="NC_017856.1"/>
</dbReference>
<dbReference type="Gene3D" id="3.40.50.2000">
    <property type="entry name" value="Glycogen Phosphorylase B"/>
    <property type="match status" value="1"/>
</dbReference>
<dbReference type="Proteomes" id="UP000009145">
    <property type="component" value="Chromosome"/>
</dbReference>
<organism evidence="3 4">
    <name type="scientific">Methylophaga frappieri (strain ATCC BAA-2434 / DSM 25690 / JAM7)</name>
    <dbReference type="NCBI Taxonomy" id="754477"/>
    <lineage>
        <taxon>Bacteria</taxon>
        <taxon>Pseudomonadati</taxon>
        <taxon>Pseudomonadota</taxon>
        <taxon>Gammaproteobacteria</taxon>
        <taxon>Thiotrichales</taxon>
        <taxon>Piscirickettsiaceae</taxon>
        <taxon>Methylophaga</taxon>
    </lineage>
</organism>
<sequence length="580" mass="65096">MSQPVIWVNITTSYHWQRAAVGIVRVESELASHLPSVFSDAKVKYCIWDNDRFVEVTQRKHPQKQAKPVTPTAAPQAYRSPLSKRDALKHIAAGFLALLPGRWQPFVRRSLIRMNQLRHRVIQRWQQWRAMKAKPAPTRPAKAKTDPKPTSTIFAPGEVLITVGLDWNYPYRPELRKLKAQQGLRIVSCCYDLIPVYYPQYCVGDVASVFSEYFLDMARLSDLIMCISEQTRQDLRSHLLDAGAPLPPAEVFRLGDDSVAETVDKPLDDEIATIMAAPYILFVSTIERRKNHQVLYLAYHLLAKAGHINDIPQMVWVGMPGWGTSELLEDVRLDPLLKGKITLCHHVSDAALAALYQQATLTVFPSYYEGWGLPVAESLAHGTPVISSDRGSLPEVGGDWVQYCDPMTPQAWANAILHWSRNPAALQDWRDQLRAAYRPQPWSAAITEIATSIQAILAQPAISHTGYAGYDMTCLAGYQAGSTIISEQPANPLCRSRAYRLAPGGYQLTIWADATTQQNLSVRLISDDLVLLEENLPWDKETSEQSCRFQVDSTAMVQLLIGHDGPALTCRQFRFEPVTD</sequence>
<protein>
    <submittedName>
        <fullName evidence="3">Putative glycosyltransferase WbpX, putative</fullName>
    </submittedName>
</protein>
<keyword evidence="3" id="KW-0808">Transferase</keyword>
<dbReference type="SUPFAM" id="SSF53756">
    <property type="entry name" value="UDP-Glycosyltransferase/glycogen phosphorylase"/>
    <property type="match status" value="1"/>
</dbReference>
<dbReference type="CDD" id="cd03809">
    <property type="entry name" value="GT4_MtfB-like"/>
    <property type="match status" value="1"/>
</dbReference>
<name>I1YKI9_METFJ</name>
<dbReference type="EMBL" id="CP003380">
    <property type="protein sequence ID" value="AFJ03432.1"/>
    <property type="molecule type" value="Genomic_DNA"/>
</dbReference>
<dbReference type="STRING" id="754477.Q7C_2298"/>
<evidence type="ECO:0000313" key="3">
    <source>
        <dbReference type="EMBL" id="AFJ03432.1"/>
    </source>
</evidence>
<dbReference type="HOGENOM" id="CLU_495825_0_0_6"/>
<dbReference type="InterPro" id="IPR001296">
    <property type="entry name" value="Glyco_trans_1"/>
</dbReference>
<evidence type="ECO:0000313" key="4">
    <source>
        <dbReference type="Proteomes" id="UP000009145"/>
    </source>
</evidence>
<dbReference type="PATRIC" id="fig|754477.3.peg.2265"/>
<accession>I1YKI9</accession>
<dbReference type="KEGG" id="mec:Q7C_2298"/>
<dbReference type="eggNOG" id="COG0438">
    <property type="taxonomic scope" value="Bacteria"/>
</dbReference>
<dbReference type="OrthoDB" id="9801609at2"/>
<gene>
    <name evidence="3" type="ordered locus">Q7C_2298</name>
</gene>